<reference evidence="6 7" key="1">
    <citation type="submission" date="2019-05" db="EMBL/GenBank/DDBJ databases">
        <title>The metagenome of a microbial culture collection derived from dairy environment covers the genomic content of the human microbiome.</title>
        <authorList>
            <person name="Roder T."/>
            <person name="Wuthrich D."/>
            <person name="Sattari Z."/>
            <person name="Von Ah U."/>
            <person name="Bar C."/>
            <person name="Ronchi F."/>
            <person name="Macpherson A.J."/>
            <person name="Ganal-Vonarburg S.C."/>
            <person name="Bruggmann R."/>
            <person name="Vergeres G."/>
        </authorList>
    </citation>
    <scope>NUCLEOTIDE SEQUENCE [LARGE SCALE GENOMIC DNA]</scope>
    <source>
        <strain evidence="6 7">FAM 24235</strain>
    </source>
</reference>
<keyword evidence="2" id="KW-0229">DNA integration</keyword>
<proteinExistence type="inferred from homology"/>
<dbReference type="SUPFAM" id="SSF56349">
    <property type="entry name" value="DNA breaking-rejoining enzymes"/>
    <property type="match status" value="1"/>
</dbReference>
<comment type="similarity">
    <text evidence="1">Belongs to the 'phage' integrase family.</text>
</comment>
<name>A0A5R9C6N7_9LACT</name>
<accession>A0A5R9C6N7</accession>
<evidence type="ECO:0000259" key="5">
    <source>
        <dbReference type="PROSITE" id="PS51898"/>
    </source>
</evidence>
<dbReference type="RefSeq" id="WP_138470947.1">
    <property type="nucleotide sequence ID" value="NZ_VBTE01000005.1"/>
</dbReference>
<comment type="caution">
    <text evidence="6">The sequence shown here is derived from an EMBL/GenBank/DDBJ whole genome shotgun (WGS) entry which is preliminary data.</text>
</comment>
<dbReference type="Pfam" id="PF14657">
    <property type="entry name" value="Arm-DNA-bind_4"/>
    <property type="match status" value="1"/>
</dbReference>
<dbReference type="GO" id="GO:0015074">
    <property type="term" value="P:DNA integration"/>
    <property type="evidence" value="ECO:0007669"/>
    <property type="project" value="UniProtKB-KW"/>
</dbReference>
<sequence>MADIESYKKKNGETAYRFQVYTGINPLTGRKSNTKKQGFRTKREATIALKRIEAQVSQGTYYKTNKEKITFEEVFIKWRKRYKNEVNPATLLKVDQMFNNRLLPAFGHYLVDQIDSDMIQDQIEKWKEFSSCRKWINHMHRVMQQAIKDRYITLNPCDFVTIPKVHKKKKEKTFYETSELQKFVEALESWNDIQGRAMIRLLAFTGIRVGEAAALEWADLDVENKVISINKAISRKEDRNSKKSKQFLKEPKNFPSIRHTSVDRKTVEYLLEWKKYNTSDIMFMNSKGKWVDNSNVRRWQVQVTKLAGLEFIPVHKMRHTHASLLFEAGATPKEVQKRLGHGKIETTMDVYTHTTQLSRDQFAEKFSDHIEKMSGDSKKDSKDL</sequence>
<gene>
    <name evidence="6" type="ORF">FEZ48_02645</name>
</gene>
<dbReference type="AlphaFoldDB" id="A0A5R9C6N7"/>
<keyword evidence="4" id="KW-0233">DNA recombination</keyword>
<evidence type="ECO:0000256" key="2">
    <source>
        <dbReference type="ARBA" id="ARBA00022908"/>
    </source>
</evidence>
<dbReference type="CDD" id="cd01189">
    <property type="entry name" value="INT_ICEBs1_C_like"/>
    <property type="match status" value="1"/>
</dbReference>
<dbReference type="Gene3D" id="1.10.150.130">
    <property type="match status" value="1"/>
</dbReference>
<evidence type="ECO:0000313" key="7">
    <source>
        <dbReference type="Proteomes" id="UP000307201"/>
    </source>
</evidence>
<dbReference type="InterPro" id="IPR013762">
    <property type="entry name" value="Integrase-like_cat_sf"/>
</dbReference>
<dbReference type="Pfam" id="PF00589">
    <property type="entry name" value="Phage_integrase"/>
    <property type="match status" value="1"/>
</dbReference>
<keyword evidence="3" id="KW-0238">DNA-binding</keyword>
<dbReference type="Proteomes" id="UP000307201">
    <property type="component" value="Unassembled WGS sequence"/>
</dbReference>
<dbReference type="PROSITE" id="PS51898">
    <property type="entry name" value="TYR_RECOMBINASE"/>
    <property type="match status" value="1"/>
</dbReference>
<dbReference type="InterPro" id="IPR010998">
    <property type="entry name" value="Integrase_recombinase_N"/>
</dbReference>
<dbReference type="GO" id="GO:0006310">
    <property type="term" value="P:DNA recombination"/>
    <property type="evidence" value="ECO:0007669"/>
    <property type="project" value="UniProtKB-KW"/>
</dbReference>
<dbReference type="InterPro" id="IPR004107">
    <property type="entry name" value="Integrase_SAM-like_N"/>
</dbReference>
<dbReference type="InterPro" id="IPR011010">
    <property type="entry name" value="DNA_brk_join_enz"/>
</dbReference>
<feature type="domain" description="Tyr recombinase" evidence="5">
    <location>
        <begin position="169"/>
        <end position="367"/>
    </location>
</feature>
<evidence type="ECO:0000313" key="6">
    <source>
        <dbReference type="EMBL" id="TLQ08801.1"/>
    </source>
</evidence>
<dbReference type="InterPro" id="IPR002104">
    <property type="entry name" value="Integrase_catalytic"/>
</dbReference>
<dbReference type="Pfam" id="PF14659">
    <property type="entry name" value="Phage_int_SAM_3"/>
    <property type="match status" value="1"/>
</dbReference>
<organism evidence="6 7">
    <name type="scientific">Marinilactibacillus psychrotolerans</name>
    <dbReference type="NCBI Taxonomy" id="191770"/>
    <lineage>
        <taxon>Bacteria</taxon>
        <taxon>Bacillati</taxon>
        <taxon>Bacillota</taxon>
        <taxon>Bacilli</taxon>
        <taxon>Lactobacillales</taxon>
        <taxon>Carnobacteriaceae</taxon>
        <taxon>Marinilactibacillus</taxon>
    </lineage>
</organism>
<dbReference type="PANTHER" id="PTHR30629:SF2">
    <property type="entry name" value="PROPHAGE INTEGRASE INTS-RELATED"/>
    <property type="match status" value="1"/>
</dbReference>
<evidence type="ECO:0000256" key="1">
    <source>
        <dbReference type="ARBA" id="ARBA00008857"/>
    </source>
</evidence>
<dbReference type="OrthoDB" id="9803188at2"/>
<dbReference type="EMBL" id="VBTE01000005">
    <property type="protein sequence ID" value="TLQ08801.1"/>
    <property type="molecule type" value="Genomic_DNA"/>
</dbReference>
<dbReference type="InterPro" id="IPR028259">
    <property type="entry name" value="AP2-like_int_N"/>
</dbReference>
<protein>
    <submittedName>
        <fullName evidence="6">Site-specific integrase</fullName>
    </submittedName>
</protein>
<dbReference type="Gene3D" id="1.10.443.10">
    <property type="entry name" value="Intergrase catalytic core"/>
    <property type="match status" value="1"/>
</dbReference>
<dbReference type="PANTHER" id="PTHR30629">
    <property type="entry name" value="PROPHAGE INTEGRASE"/>
    <property type="match status" value="1"/>
</dbReference>
<dbReference type="InterPro" id="IPR050808">
    <property type="entry name" value="Phage_Integrase"/>
</dbReference>
<dbReference type="GO" id="GO:0003677">
    <property type="term" value="F:DNA binding"/>
    <property type="evidence" value="ECO:0007669"/>
    <property type="project" value="UniProtKB-KW"/>
</dbReference>
<evidence type="ECO:0000256" key="3">
    <source>
        <dbReference type="ARBA" id="ARBA00023125"/>
    </source>
</evidence>
<evidence type="ECO:0000256" key="4">
    <source>
        <dbReference type="ARBA" id="ARBA00023172"/>
    </source>
</evidence>